<evidence type="ECO:0000256" key="6">
    <source>
        <dbReference type="ARBA" id="ARBA00018816"/>
    </source>
</evidence>
<keyword evidence="11" id="KW-0520">NAD</keyword>
<sequence>MSIQENGELKIESRIEEIVEPLREKIRDLEKSFTQKYPPVKFLSEKDRKRILVTGGAGFVGSHLTDKLMMDGHEVTVVDNFFTGRKRNVEHWIGHENFELINHDVVEPLYIEVDQIYHLASPASPPSYMYNPIKTLKTNTIGTLNMLGLAKRVGARLLLASTSEVYGDPEVHPQTEDYWGHVNPIGPRACYDEGKRVAETMCYAYMKQPPDLITENRASHQDGKAPVSGRKSRGTCGAPGSPSSVLQEGVEVRVARIFNTFGPRMHMNDGRVVSNFILQALQGEPLTVYGSGSQTRAFQYVSDLVNGLVALMNSNVSSPVNLGNPEEHTILEFAELIKNLVGSGSEIQFLSEAQDDPQKRKPDIKKAKLMLGWEPVVPLEEGLNKAIHYFRKELEYQANNQYIPKPKPARIKKGRTRHT</sequence>
<dbReference type="AlphaFoldDB" id="A0A6J3PXH2"/>
<dbReference type="GO" id="GO:0070403">
    <property type="term" value="F:NAD+ binding"/>
    <property type="evidence" value="ECO:0007669"/>
    <property type="project" value="InterPro"/>
</dbReference>
<evidence type="ECO:0000313" key="24">
    <source>
        <dbReference type="RefSeq" id="XP_033694764.1"/>
    </source>
</evidence>
<evidence type="ECO:0000256" key="7">
    <source>
        <dbReference type="ARBA" id="ARBA00022692"/>
    </source>
</evidence>
<evidence type="ECO:0000256" key="1">
    <source>
        <dbReference type="ARBA" id="ARBA00001911"/>
    </source>
</evidence>
<proteinExistence type="inferred from homology"/>
<comment type="pathway">
    <text evidence="3">Nucleotide-sugar biosynthesis; UDP-alpha-D-xylose biosynthesis; UDP-alpha-D-xylose from UDP-alpha-D-glucuronate: step 1/1.</text>
</comment>
<evidence type="ECO:0000259" key="21">
    <source>
        <dbReference type="Pfam" id="PF11803"/>
    </source>
</evidence>
<dbReference type="CDD" id="cd05230">
    <property type="entry name" value="UGD_SDR_e"/>
    <property type="match status" value="1"/>
</dbReference>
<feature type="domain" description="NAD(P)-binding" evidence="22">
    <location>
        <begin position="52"/>
        <end position="208"/>
    </location>
</feature>
<dbReference type="GO" id="GO:0033320">
    <property type="term" value="P:UDP-D-xylose biosynthetic process"/>
    <property type="evidence" value="ECO:0007669"/>
    <property type="project" value="UniProtKB-UniPathway"/>
</dbReference>
<evidence type="ECO:0000256" key="11">
    <source>
        <dbReference type="ARBA" id="ARBA00023027"/>
    </source>
</evidence>
<dbReference type="InterPro" id="IPR044516">
    <property type="entry name" value="UXS-like"/>
</dbReference>
<reference evidence="24" key="1">
    <citation type="submission" date="2025-08" db="UniProtKB">
        <authorList>
            <consortium name="RefSeq"/>
        </authorList>
    </citation>
    <scope>IDENTIFICATION</scope>
    <source>
        <tissue evidence="24">Spleen</tissue>
    </source>
</reference>
<dbReference type="GO" id="GO:0000139">
    <property type="term" value="C:Golgi membrane"/>
    <property type="evidence" value="ECO:0007669"/>
    <property type="project" value="UniProtKB-ARBA"/>
</dbReference>
<evidence type="ECO:0000256" key="19">
    <source>
        <dbReference type="ARBA" id="ARBA00062176"/>
    </source>
</evidence>
<evidence type="ECO:0000256" key="8">
    <source>
        <dbReference type="ARBA" id="ARBA00022793"/>
    </source>
</evidence>
<keyword evidence="10" id="KW-1133">Transmembrane helix</keyword>
<dbReference type="FunFam" id="3.40.50.720:FF:000135">
    <property type="entry name" value="UDP-glucuronic acid decarboxylase 1"/>
    <property type="match status" value="1"/>
</dbReference>
<comment type="subcellular location">
    <subcellularLocation>
        <location evidence="2">Golgi apparatus</location>
        <location evidence="2">Golgi stack membrane</location>
        <topology evidence="2">Single-pass type II membrane protein</topology>
    </subcellularLocation>
</comment>
<dbReference type="Proteomes" id="UP000245320">
    <property type="component" value="Chromosome 14"/>
</dbReference>
<dbReference type="RefSeq" id="XP_033694764.1">
    <property type="nucleotide sequence ID" value="XM_033838873.1"/>
</dbReference>
<evidence type="ECO:0000256" key="12">
    <source>
        <dbReference type="ARBA" id="ARBA00023034"/>
    </source>
</evidence>
<evidence type="ECO:0000313" key="23">
    <source>
        <dbReference type="Proteomes" id="UP000245320"/>
    </source>
</evidence>
<dbReference type="SUPFAM" id="SSF51735">
    <property type="entry name" value="NAD(P)-binding Rossmann-fold domains"/>
    <property type="match status" value="1"/>
</dbReference>
<evidence type="ECO:0000256" key="15">
    <source>
        <dbReference type="ARBA" id="ARBA00023239"/>
    </source>
</evidence>
<dbReference type="Pfam" id="PF11803">
    <property type="entry name" value="UXS1_N"/>
    <property type="match status" value="1"/>
</dbReference>
<dbReference type="PANTHER" id="PTHR43078:SF6">
    <property type="entry name" value="UDP-GLUCURONIC ACID DECARBOXYLASE 1"/>
    <property type="match status" value="1"/>
</dbReference>
<evidence type="ECO:0000256" key="2">
    <source>
        <dbReference type="ARBA" id="ARBA00004447"/>
    </source>
</evidence>
<comment type="function">
    <text evidence="16">Catalyzes the NAD-dependent decarboxylation of UDP-glucuronic acid to UDP-xylose. Necessary for the biosynthesis of the core tetrasaccharide in glycosaminoglycan biosynthesis.</text>
</comment>
<evidence type="ECO:0000256" key="14">
    <source>
        <dbReference type="ARBA" id="ARBA00023180"/>
    </source>
</evidence>
<dbReference type="InterPro" id="IPR021761">
    <property type="entry name" value="UXS1_N"/>
</dbReference>
<evidence type="ECO:0000256" key="4">
    <source>
        <dbReference type="ARBA" id="ARBA00007505"/>
    </source>
</evidence>
<keyword evidence="9" id="KW-0735">Signal-anchor</keyword>
<evidence type="ECO:0000259" key="22">
    <source>
        <dbReference type="Pfam" id="PF16363"/>
    </source>
</evidence>
<dbReference type="EC" id="4.1.1.35" evidence="5"/>
<accession>A0A6J3PXH2</accession>
<feature type="domain" description="UDP-glucuronate decarboxylase N-terminal" evidence="21">
    <location>
        <begin position="2"/>
        <end position="38"/>
    </location>
</feature>
<keyword evidence="15" id="KW-0456">Lyase</keyword>
<evidence type="ECO:0000256" key="10">
    <source>
        <dbReference type="ARBA" id="ARBA00022989"/>
    </source>
</evidence>
<feature type="domain" description="NAD(P)-binding" evidence="22">
    <location>
        <begin position="249"/>
        <end position="385"/>
    </location>
</feature>
<dbReference type="Pfam" id="PF16363">
    <property type="entry name" value="GDP_Man_Dehyd"/>
    <property type="match status" value="2"/>
</dbReference>
<feature type="region of interest" description="Disordered" evidence="20">
    <location>
        <begin position="216"/>
        <end position="244"/>
    </location>
</feature>
<dbReference type="InterPro" id="IPR036291">
    <property type="entry name" value="NAD(P)-bd_dom_sf"/>
</dbReference>
<evidence type="ECO:0000256" key="5">
    <source>
        <dbReference type="ARBA" id="ARBA00012290"/>
    </source>
</evidence>
<dbReference type="FunFam" id="3.40.50.720:FF:000065">
    <property type="entry name" value="UDP-glucuronic acid decarboxylase 1"/>
    <property type="match status" value="1"/>
</dbReference>
<keyword evidence="23" id="KW-1185">Reference proteome</keyword>
<comment type="catalytic activity">
    <reaction evidence="18">
        <text>UDP-alpha-D-glucuronate + H(+) = UDP-alpha-D-xylose + CO2</text>
        <dbReference type="Rhea" id="RHEA:23916"/>
        <dbReference type="ChEBI" id="CHEBI:15378"/>
        <dbReference type="ChEBI" id="CHEBI:16526"/>
        <dbReference type="ChEBI" id="CHEBI:57632"/>
        <dbReference type="ChEBI" id="CHEBI:58052"/>
        <dbReference type="EC" id="4.1.1.35"/>
    </reaction>
    <physiologicalReaction direction="left-to-right" evidence="18">
        <dbReference type="Rhea" id="RHEA:23917"/>
    </physiologicalReaction>
</comment>
<gene>
    <name evidence="24" type="primary">UXS1</name>
</gene>
<dbReference type="PANTHER" id="PTHR43078">
    <property type="entry name" value="UDP-GLUCURONIC ACID DECARBOXYLASE-RELATED"/>
    <property type="match status" value="1"/>
</dbReference>
<dbReference type="GO" id="GO:0042732">
    <property type="term" value="P:D-xylose metabolic process"/>
    <property type="evidence" value="ECO:0007669"/>
    <property type="project" value="InterPro"/>
</dbReference>
<evidence type="ECO:0000256" key="18">
    <source>
        <dbReference type="ARBA" id="ARBA00049410"/>
    </source>
</evidence>
<keyword evidence="14" id="KW-0325">Glycoprotein</keyword>
<comment type="subunit">
    <text evidence="19">Homodimer and homotetramer. Interacts with AKT1.</text>
</comment>
<evidence type="ECO:0000256" key="9">
    <source>
        <dbReference type="ARBA" id="ARBA00022968"/>
    </source>
</evidence>
<dbReference type="Gene3D" id="3.40.50.720">
    <property type="entry name" value="NAD(P)-binding Rossmann-like Domain"/>
    <property type="match status" value="2"/>
</dbReference>
<evidence type="ECO:0000256" key="17">
    <source>
        <dbReference type="ARBA" id="ARBA00031585"/>
    </source>
</evidence>
<evidence type="ECO:0000256" key="13">
    <source>
        <dbReference type="ARBA" id="ARBA00023136"/>
    </source>
</evidence>
<name>A0A6J3PXH2_TURTR</name>
<keyword evidence="7" id="KW-0812">Transmembrane</keyword>
<protein>
    <recommendedName>
        <fullName evidence="6">UDP-glucuronic acid decarboxylase 1</fullName>
        <ecNumber evidence="5">4.1.1.35</ecNumber>
    </recommendedName>
    <alternativeName>
        <fullName evidence="17">UDP-glucuronate decarboxylase 1</fullName>
    </alternativeName>
</protein>
<comment type="cofactor">
    <cofactor evidence="1">
        <name>NAD(+)</name>
        <dbReference type="ChEBI" id="CHEBI:57540"/>
    </cofactor>
</comment>
<keyword evidence="12" id="KW-0333">Golgi apparatus</keyword>
<keyword evidence="8" id="KW-0210">Decarboxylase</keyword>
<organism evidence="23 24">
    <name type="scientific">Tursiops truncatus</name>
    <name type="common">Atlantic bottle-nosed dolphin</name>
    <name type="synonym">Delphinus truncatus</name>
    <dbReference type="NCBI Taxonomy" id="9739"/>
    <lineage>
        <taxon>Eukaryota</taxon>
        <taxon>Metazoa</taxon>
        <taxon>Chordata</taxon>
        <taxon>Craniata</taxon>
        <taxon>Vertebrata</taxon>
        <taxon>Euteleostomi</taxon>
        <taxon>Mammalia</taxon>
        <taxon>Eutheria</taxon>
        <taxon>Laurasiatheria</taxon>
        <taxon>Artiodactyla</taxon>
        <taxon>Whippomorpha</taxon>
        <taxon>Cetacea</taxon>
        <taxon>Odontoceti</taxon>
        <taxon>Delphinidae</taxon>
        <taxon>Tursiops</taxon>
    </lineage>
</organism>
<evidence type="ECO:0000256" key="20">
    <source>
        <dbReference type="SAM" id="MobiDB-lite"/>
    </source>
</evidence>
<comment type="similarity">
    <text evidence="4">Belongs to the NAD(P)-dependent epimerase/dehydratase family. UDP-glucuronic acid decarboxylase subfamily.</text>
</comment>
<dbReference type="CTD" id="80146"/>
<dbReference type="GO" id="GO:0048040">
    <property type="term" value="F:UDP-glucuronate decarboxylase activity"/>
    <property type="evidence" value="ECO:0007669"/>
    <property type="project" value="UniProtKB-EC"/>
</dbReference>
<dbReference type="InterPro" id="IPR016040">
    <property type="entry name" value="NAD(P)-bd_dom"/>
</dbReference>
<keyword evidence="13" id="KW-0472">Membrane</keyword>
<evidence type="ECO:0000256" key="16">
    <source>
        <dbReference type="ARBA" id="ARBA00025005"/>
    </source>
</evidence>
<dbReference type="UniPathway" id="UPA00796">
    <property type="reaction ID" value="UER00771"/>
</dbReference>
<evidence type="ECO:0000256" key="3">
    <source>
        <dbReference type="ARBA" id="ARBA00005100"/>
    </source>
</evidence>
<dbReference type="GO" id="GO:0032580">
    <property type="term" value="C:Golgi cisterna membrane"/>
    <property type="evidence" value="ECO:0007669"/>
    <property type="project" value="UniProtKB-SubCell"/>
</dbReference>